<dbReference type="RefSeq" id="WP_127187976.1">
    <property type="nucleotide sequence ID" value="NZ_RZNJ01000002.1"/>
</dbReference>
<protein>
    <submittedName>
        <fullName evidence="2">Uncharacterized protein</fullName>
    </submittedName>
</protein>
<reference evidence="2 3" key="1">
    <citation type="journal article" date="2016" name="Int. J. Syst. Evol. Microbiol.">
        <title>Arsenicitalea aurantiaca gen. nov., sp. nov., a new member of the family Hyphomicrobiaceae, isolated from high-arsenic sediment.</title>
        <authorList>
            <person name="Mu Y."/>
            <person name="Zhou L."/>
            <person name="Zeng X.C."/>
            <person name="Liu L."/>
            <person name="Pan Y."/>
            <person name="Chen X."/>
            <person name="Wang J."/>
            <person name="Li S."/>
            <person name="Li W.J."/>
            <person name="Wang Y."/>
        </authorList>
    </citation>
    <scope>NUCLEOTIDE SEQUENCE [LARGE SCALE GENOMIC DNA]</scope>
    <source>
        <strain evidence="2 3">42-50</strain>
    </source>
</reference>
<organism evidence="2 3">
    <name type="scientific">Arsenicitalea aurantiaca</name>
    <dbReference type="NCBI Taxonomy" id="1783274"/>
    <lineage>
        <taxon>Bacteria</taxon>
        <taxon>Pseudomonadati</taxon>
        <taxon>Pseudomonadota</taxon>
        <taxon>Alphaproteobacteria</taxon>
        <taxon>Hyphomicrobiales</taxon>
        <taxon>Devosiaceae</taxon>
        <taxon>Arsenicitalea</taxon>
    </lineage>
</organism>
<feature type="signal peptide" evidence="1">
    <location>
        <begin position="1"/>
        <end position="22"/>
    </location>
</feature>
<evidence type="ECO:0000256" key="1">
    <source>
        <dbReference type="SAM" id="SignalP"/>
    </source>
</evidence>
<sequence length="168" mass="17882">MIGRIVATGVVLAGLGATPVLAQSDGWEAYQNAELGYRIELPTGVLDGVEVIETDAGVTLTAIGPVQIDVLGSANMQGFTPDEFSATIEAADGLREVTYRASGNSWFVLSGFLRDDAGTGEELIFYTKYLFNADRSAVSAFEVSYPASEKARLDPVVTRIEKSLRSPA</sequence>
<name>A0A433XFY9_9HYPH</name>
<gene>
    <name evidence="2" type="ORF">EMQ25_07805</name>
</gene>
<dbReference type="OrthoDB" id="996425at2"/>
<keyword evidence="1" id="KW-0732">Signal</keyword>
<dbReference type="EMBL" id="RZNJ01000002">
    <property type="protein sequence ID" value="RUT33021.1"/>
    <property type="molecule type" value="Genomic_DNA"/>
</dbReference>
<dbReference type="AlphaFoldDB" id="A0A433XFY9"/>
<proteinExistence type="predicted"/>
<comment type="caution">
    <text evidence="2">The sequence shown here is derived from an EMBL/GenBank/DDBJ whole genome shotgun (WGS) entry which is preliminary data.</text>
</comment>
<accession>A0A433XFY9</accession>
<dbReference type="Proteomes" id="UP000281547">
    <property type="component" value="Unassembled WGS sequence"/>
</dbReference>
<feature type="chain" id="PRO_5019213181" evidence="1">
    <location>
        <begin position="23"/>
        <end position="168"/>
    </location>
</feature>
<keyword evidence="3" id="KW-1185">Reference proteome</keyword>
<evidence type="ECO:0000313" key="3">
    <source>
        <dbReference type="Proteomes" id="UP000281547"/>
    </source>
</evidence>
<evidence type="ECO:0000313" key="2">
    <source>
        <dbReference type="EMBL" id="RUT33021.1"/>
    </source>
</evidence>